<dbReference type="EMBL" id="JAVRRD010000028">
    <property type="protein sequence ID" value="KAK5046898.1"/>
    <property type="molecule type" value="Genomic_DNA"/>
</dbReference>
<dbReference type="Gene3D" id="1.10.630.10">
    <property type="entry name" value="Cytochrome P450"/>
    <property type="match status" value="1"/>
</dbReference>
<dbReference type="Pfam" id="PF00067">
    <property type="entry name" value="p450"/>
    <property type="match status" value="1"/>
</dbReference>
<gene>
    <name evidence="10" type="ORF">LTR84_007252</name>
</gene>
<dbReference type="PANTHER" id="PTHR24305">
    <property type="entry name" value="CYTOCHROME P450"/>
    <property type="match status" value="1"/>
</dbReference>
<dbReference type="RefSeq" id="XP_064702471.1">
    <property type="nucleotide sequence ID" value="XM_064850805.1"/>
</dbReference>
<evidence type="ECO:0000256" key="8">
    <source>
        <dbReference type="RuleBase" id="RU000461"/>
    </source>
</evidence>
<dbReference type="PRINTS" id="PR00385">
    <property type="entry name" value="P450"/>
</dbReference>
<dbReference type="GO" id="GO:0005506">
    <property type="term" value="F:iron ion binding"/>
    <property type="evidence" value="ECO:0007669"/>
    <property type="project" value="InterPro"/>
</dbReference>
<organism evidence="10 11">
    <name type="scientific">Exophiala bonariae</name>
    <dbReference type="NCBI Taxonomy" id="1690606"/>
    <lineage>
        <taxon>Eukaryota</taxon>
        <taxon>Fungi</taxon>
        <taxon>Dikarya</taxon>
        <taxon>Ascomycota</taxon>
        <taxon>Pezizomycotina</taxon>
        <taxon>Eurotiomycetes</taxon>
        <taxon>Chaetothyriomycetidae</taxon>
        <taxon>Chaetothyriales</taxon>
        <taxon>Herpotrichiellaceae</taxon>
        <taxon>Exophiala</taxon>
    </lineage>
</organism>
<evidence type="ECO:0000256" key="9">
    <source>
        <dbReference type="SAM" id="Phobius"/>
    </source>
</evidence>
<evidence type="ECO:0000256" key="5">
    <source>
        <dbReference type="ARBA" id="ARBA00023004"/>
    </source>
</evidence>
<feature type="binding site" description="axial binding residue" evidence="7">
    <location>
        <position position="450"/>
    </location>
    <ligand>
        <name>heme</name>
        <dbReference type="ChEBI" id="CHEBI:30413"/>
    </ligand>
    <ligandPart>
        <name>Fe</name>
        <dbReference type="ChEBI" id="CHEBI:18248"/>
    </ligandPart>
</feature>
<keyword evidence="5 7" id="KW-0408">Iron</keyword>
<evidence type="ECO:0000256" key="2">
    <source>
        <dbReference type="ARBA" id="ARBA00010617"/>
    </source>
</evidence>
<protein>
    <recommendedName>
        <fullName evidence="12">Cytochrome P450 oxidoreductase</fullName>
    </recommendedName>
</protein>
<dbReference type="InterPro" id="IPR001128">
    <property type="entry name" value="Cyt_P450"/>
</dbReference>
<name>A0AAV9N2A5_9EURO</name>
<keyword evidence="6 8" id="KW-0503">Monooxygenase</keyword>
<feature type="transmembrane region" description="Helical" evidence="9">
    <location>
        <begin position="6"/>
        <end position="23"/>
    </location>
</feature>
<dbReference type="Proteomes" id="UP001358417">
    <property type="component" value="Unassembled WGS sequence"/>
</dbReference>
<dbReference type="GO" id="GO:0016705">
    <property type="term" value="F:oxidoreductase activity, acting on paired donors, with incorporation or reduction of molecular oxygen"/>
    <property type="evidence" value="ECO:0007669"/>
    <property type="project" value="InterPro"/>
</dbReference>
<sequence length="506" mass="58099">MDSRGILSLGVAVVILSFTLLSIKTGYKKELRQIPGPFFARFSGLYRLSLVLTGRAPLEYRRVHQEYGSIVRVGPNHVSISDPVVIPQIYGIGADYKKTHFYNVFIPYYKDRPMQSLFATSDTEYHKALKRPVAQLFSMTNMKHYEIYINECTKIFMDIMQELQDQPIDLGMWLQFYAFDVIASVTFQRRFGFMENRTDVDNMIGRLSSALQYGKVIGQFPGLHPWLIGNKRLLNTIEAVGIRLPDPLVQFVKITEDEIERYDRQAKIQGMERTDFLAQLRTKDAQSGQISYRDMVNHLSNNILAGSDTTAISLRACFYYLMKTPRAYEALVAEIDGADSRGLLSSFVTYDECLRLPYLQAVMKEAMRMHPGVAFPLERYVPRGGATLCGVWLPEGTTVSVNAAVIHMDKVVYGKDADQFRPERWIDASPERLKMMERSFLAFGYGSRTCIGKNISILEMGKFLPQILRDFDVIWAAPEPEWKLHAAWFWMQSGMIAKFRWRQKSH</sequence>
<comment type="cofactor">
    <cofactor evidence="1 7">
        <name>heme</name>
        <dbReference type="ChEBI" id="CHEBI:30413"/>
    </cofactor>
</comment>
<proteinExistence type="inferred from homology"/>
<dbReference type="PRINTS" id="PR00463">
    <property type="entry name" value="EP450I"/>
</dbReference>
<comment type="similarity">
    <text evidence="2 8">Belongs to the cytochrome P450 family.</text>
</comment>
<keyword evidence="9" id="KW-0812">Transmembrane</keyword>
<evidence type="ECO:0000256" key="7">
    <source>
        <dbReference type="PIRSR" id="PIRSR602401-1"/>
    </source>
</evidence>
<dbReference type="PANTHER" id="PTHR24305:SF232">
    <property type="entry name" value="P450, PUTATIVE (EUROFUNG)-RELATED"/>
    <property type="match status" value="1"/>
</dbReference>
<evidence type="ECO:0008006" key="12">
    <source>
        <dbReference type="Google" id="ProtNLM"/>
    </source>
</evidence>
<dbReference type="AlphaFoldDB" id="A0AAV9N2A5"/>
<dbReference type="InterPro" id="IPR036396">
    <property type="entry name" value="Cyt_P450_sf"/>
</dbReference>
<keyword evidence="11" id="KW-1185">Reference proteome</keyword>
<dbReference type="GO" id="GO:0020037">
    <property type="term" value="F:heme binding"/>
    <property type="evidence" value="ECO:0007669"/>
    <property type="project" value="InterPro"/>
</dbReference>
<evidence type="ECO:0000256" key="3">
    <source>
        <dbReference type="ARBA" id="ARBA00022723"/>
    </source>
</evidence>
<comment type="caution">
    <text evidence="10">The sequence shown here is derived from an EMBL/GenBank/DDBJ whole genome shotgun (WGS) entry which is preliminary data.</text>
</comment>
<keyword evidence="9" id="KW-0472">Membrane</keyword>
<keyword evidence="7 8" id="KW-0349">Heme</keyword>
<dbReference type="CDD" id="cd11060">
    <property type="entry name" value="CYP57A1-like"/>
    <property type="match status" value="1"/>
</dbReference>
<evidence type="ECO:0000313" key="10">
    <source>
        <dbReference type="EMBL" id="KAK5046898.1"/>
    </source>
</evidence>
<keyword evidence="4 8" id="KW-0560">Oxidoreductase</keyword>
<dbReference type="InterPro" id="IPR002401">
    <property type="entry name" value="Cyt_P450_E_grp-I"/>
</dbReference>
<dbReference type="PROSITE" id="PS00086">
    <property type="entry name" value="CYTOCHROME_P450"/>
    <property type="match status" value="1"/>
</dbReference>
<dbReference type="InterPro" id="IPR050121">
    <property type="entry name" value="Cytochrome_P450_monoxygenase"/>
</dbReference>
<accession>A0AAV9N2A5</accession>
<keyword evidence="3 7" id="KW-0479">Metal-binding</keyword>
<dbReference type="InterPro" id="IPR017972">
    <property type="entry name" value="Cyt_P450_CS"/>
</dbReference>
<evidence type="ECO:0000256" key="1">
    <source>
        <dbReference type="ARBA" id="ARBA00001971"/>
    </source>
</evidence>
<evidence type="ECO:0000256" key="6">
    <source>
        <dbReference type="ARBA" id="ARBA00023033"/>
    </source>
</evidence>
<evidence type="ECO:0000313" key="11">
    <source>
        <dbReference type="Proteomes" id="UP001358417"/>
    </source>
</evidence>
<dbReference type="GeneID" id="89975418"/>
<dbReference type="FunFam" id="1.10.630.10:FF:000050">
    <property type="entry name" value="Cytochrome P450 monooxygenase"/>
    <property type="match status" value="1"/>
</dbReference>
<evidence type="ECO:0000256" key="4">
    <source>
        <dbReference type="ARBA" id="ARBA00023002"/>
    </source>
</evidence>
<dbReference type="SUPFAM" id="SSF48264">
    <property type="entry name" value="Cytochrome P450"/>
    <property type="match status" value="1"/>
</dbReference>
<reference evidence="10 11" key="1">
    <citation type="submission" date="2023-08" db="EMBL/GenBank/DDBJ databases">
        <title>Black Yeasts Isolated from many extreme environments.</title>
        <authorList>
            <person name="Coleine C."/>
            <person name="Stajich J.E."/>
            <person name="Selbmann L."/>
        </authorList>
    </citation>
    <scope>NUCLEOTIDE SEQUENCE [LARGE SCALE GENOMIC DNA]</scope>
    <source>
        <strain evidence="10 11">CCFEE 5792</strain>
    </source>
</reference>
<dbReference type="GO" id="GO:0004497">
    <property type="term" value="F:monooxygenase activity"/>
    <property type="evidence" value="ECO:0007669"/>
    <property type="project" value="UniProtKB-KW"/>
</dbReference>
<keyword evidence="9" id="KW-1133">Transmembrane helix</keyword>